<evidence type="ECO:0000256" key="12">
    <source>
        <dbReference type="SAM" id="Phobius"/>
    </source>
</evidence>
<name>A0AAX6MKK2_9PEZI</name>
<keyword evidence="9" id="KW-0408">Iron</keyword>
<feature type="region of interest" description="Disordered" evidence="11">
    <location>
        <begin position="274"/>
        <end position="316"/>
    </location>
</feature>
<feature type="transmembrane region" description="Helical" evidence="12">
    <location>
        <begin position="249"/>
        <end position="266"/>
    </location>
</feature>
<feature type="compositionally biased region" description="Basic and acidic residues" evidence="11">
    <location>
        <begin position="747"/>
        <end position="757"/>
    </location>
</feature>
<proteinExistence type="predicted"/>
<feature type="transmembrane region" description="Helical" evidence="12">
    <location>
        <begin position="191"/>
        <end position="212"/>
    </location>
</feature>
<keyword evidence="5 12" id="KW-0812">Transmembrane</keyword>
<accession>A0AAX6MKK2</accession>
<dbReference type="PANTHER" id="PTHR15422:SF24">
    <property type="entry name" value="DOMON RELATED DOMAIN-CONTAINING PROTEIN"/>
    <property type="match status" value="1"/>
</dbReference>
<feature type="transmembrane region" description="Helical" evidence="12">
    <location>
        <begin position="102"/>
        <end position="122"/>
    </location>
</feature>
<feature type="compositionally biased region" description="Low complexity" evidence="11">
    <location>
        <begin position="662"/>
        <end position="674"/>
    </location>
</feature>
<comment type="cofactor">
    <cofactor evidence="1">
        <name>heme b</name>
        <dbReference type="ChEBI" id="CHEBI:60344"/>
    </cofactor>
</comment>
<feature type="compositionally biased region" description="Basic and acidic residues" evidence="11">
    <location>
        <begin position="698"/>
        <end position="707"/>
    </location>
</feature>
<dbReference type="Proteomes" id="UP001369815">
    <property type="component" value="Unassembled WGS sequence"/>
</dbReference>
<feature type="compositionally biased region" description="Basic and acidic residues" evidence="11">
    <location>
        <begin position="340"/>
        <end position="350"/>
    </location>
</feature>
<dbReference type="EMBL" id="JBANMG010000005">
    <property type="protein sequence ID" value="KAK6952996.1"/>
    <property type="molecule type" value="Genomic_DNA"/>
</dbReference>
<evidence type="ECO:0000256" key="1">
    <source>
        <dbReference type="ARBA" id="ARBA00001970"/>
    </source>
</evidence>
<dbReference type="PANTHER" id="PTHR15422">
    <property type="entry name" value="OS05G0565100 PROTEIN"/>
    <property type="match status" value="1"/>
</dbReference>
<dbReference type="AlphaFoldDB" id="A0AAX6MKK2"/>
<keyword evidence="3" id="KW-0813">Transport</keyword>
<protein>
    <recommendedName>
        <fullName evidence="13">Cytochrome b561 domain-containing protein</fullName>
    </recommendedName>
</protein>
<keyword evidence="8 12" id="KW-1133">Transmembrane helix</keyword>
<feature type="compositionally biased region" description="Low complexity" evidence="11">
    <location>
        <begin position="434"/>
        <end position="447"/>
    </location>
</feature>
<dbReference type="InterPro" id="IPR006593">
    <property type="entry name" value="Cyt_b561/ferric_Rdtase_TM"/>
</dbReference>
<evidence type="ECO:0000256" key="7">
    <source>
        <dbReference type="ARBA" id="ARBA00022982"/>
    </source>
</evidence>
<feature type="compositionally biased region" description="Basic and acidic residues" evidence="11">
    <location>
        <begin position="845"/>
        <end position="858"/>
    </location>
</feature>
<feature type="compositionally biased region" description="Low complexity" evidence="11">
    <location>
        <begin position="826"/>
        <end position="835"/>
    </location>
</feature>
<feature type="compositionally biased region" description="Basic and acidic residues" evidence="11">
    <location>
        <begin position="304"/>
        <end position="316"/>
    </location>
</feature>
<keyword evidence="10 12" id="KW-0472">Membrane</keyword>
<evidence type="ECO:0000256" key="2">
    <source>
        <dbReference type="ARBA" id="ARBA00004141"/>
    </source>
</evidence>
<comment type="caution">
    <text evidence="14">The sequence shown here is derived from an EMBL/GenBank/DDBJ whole genome shotgun (WGS) entry which is preliminary data.</text>
</comment>
<reference evidence="14 15" key="1">
    <citation type="journal article" date="2024" name="Front Chem Biol">
        <title>Unveiling the potential of Daldinia eschscholtzii MFLUCC 19-0629 through bioactivity and bioinformatics studies for enhanced sustainable agriculture production.</title>
        <authorList>
            <person name="Brooks S."/>
            <person name="Weaver J.A."/>
            <person name="Klomchit A."/>
            <person name="Alharthi S.A."/>
            <person name="Onlamun T."/>
            <person name="Nurani R."/>
            <person name="Vong T.K."/>
            <person name="Alberti F."/>
            <person name="Greco C."/>
        </authorList>
    </citation>
    <scope>NUCLEOTIDE SEQUENCE [LARGE SCALE GENOMIC DNA]</scope>
    <source>
        <strain evidence="14">MFLUCC 19-0629</strain>
    </source>
</reference>
<dbReference type="SMART" id="SM00665">
    <property type="entry name" value="B561"/>
    <property type="match status" value="1"/>
</dbReference>
<evidence type="ECO:0000256" key="10">
    <source>
        <dbReference type="ARBA" id="ARBA00023136"/>
    </source>
</evidence>
<keyword evidence="6" id="KW-0479">Metal-binding</keyword>
<gene>
    <name evidence="14" type="ORF">Daesc_005293</name>
</gene>
<keyword evidence="7" id="KW-0249">Electron transport</keyword>
<evidence type="ECO:0000256" key="9">
    <source>
        <dbReference type="ARBA" id="ARBA00023004"/>
    </source>
</evidence>
<feature type="compositionally biased region" description="Basic residues" evidence="11">
    <location>
        <begin position="587"/>
        <end position="607"/>
    </location>
</feature>
<evidence type="ECO:0000256" key="4">
    <source>
        <dbReference type="ARBA" id="ARBA00022617"/>
    </source>
</evidence>
<keyword evidence="4" id="KW-0349">Heme</keyword>
<organism evidence="14 15">
    <name type="scientific">Daldinia eschscholtzii</name>
    <dbReference type="NCBI Taxonomy" id="292717"/>
    <lineage>
        <taxon>Eukaryota</taxon>
        <taxon>Fungi</taxon>
        <taxon>Dikarya</taxon>
        <taxon>Ascomycota</taxon>
        <taxon>Pezizomycotina</taxon>
        <taxon>Sordariomycetes</taxon>
        <taxon>Xylariomycetidae</taxon>
        <taxon>Xylariales</taxon>
        <taxon>Hypoxylaceae</taxon>
        <taxon>Daldinia</taxon>
    </lineage>
</organism>
<feature type="compositionally biased region" description="Basic and acidic residues" evidence="11">
    <location>
        <begin position="648"/>
        <end position="660"/>
    </location>
</feature>
<dbReference type="GO" id="GO:0016020">
    <property type="term" value="C:membrane"/>
    <property type="evidence" value="ECO:0007669"/>
    <property type="project" value="UniProtKB-SubCell"/>
</dbReference>
<feature type="compositionally biased region" description="Basic and acidic residues" evidence="11">
    <location>
        <begin position="475"/>
        <end position="493"/>
    </location>
</feature>
<evidence type="ECO:0000313" key="14">
    <source>
        <dbReference type="EMBL" id="KAK6952996.1"/>
    </source>
</evidence>
<dbReference type="Gene3D" id="1.20.120.1770">
    <property type="match status" value="1"/>
</dbReference>
<evidence type="ECO:0000256" key="11">
    <source>
        <dbReference type="SAM" id="MobiDB-lite"/>
    </source>
</evidence>
<evidence type="ECO:0000313" key="15">
    <source>
        <dbReference type="Proteomes" id="UP001369815"/>
    </source>
</evidence>
<feature type="transmembrane region" description="Helical" evidence="12">
    <location>
        <begin position="165"/>
        <end position="185"/>
    </location>
</feature>
<evidence type="ECO:0000256" key="3">
    <source>
        <dbReference type="ARBA" id="ARBA00022448"/>
    </source>
</evidence>
<feature type="transmembrane region" description="Helical" evidence="12">
    <location>
        <begin position="134"/>
        <end position="153"/>
    </location>
</feature>
<comment type="subcellular location">
    <subcellularLocation>
        <location evidence="2">Membrane</location>
        <topology evidence="2">Multi-pass membrane protein</topology>
    </subcellularLocation>
</comment>
<dbReference type="GO" id="GO:0020037">
    <property type="term" value="F:heme binding"/>
    <property type="evidence" value="ECO:0007669"/>
    <property type="project" value="TreeGrafter"/>
</dbReference>
<feature type="region of interest" description="Disordered" evidence="11">
    <location>
        <begin position="340"/>
        <end position="456"/>
    </location>
</feature>
<feature type="transmembrane region" description="Helical" evidence="12">
    <location>
        <begin position="70"/>
        <end position="90"/>
    </location>
</feature>
<evidence type="ECO:0000256" key="6">
    <source>
        <dbReference type="ARBA" id="ARBA00022723"/>
    </source>
</evidence>
<feature type="domain" description="Cytochrome b561" evidence="13">
    <location>
        <begin position="68"/>
        <end position="185"/>
    </location>
</feature>
<evidence type="ECO:0000256" key="5">
    <source>
        <dbReference type="ARBA" id="ARBA00022692"/>
    </source>
</evidence>
<dbReference type="CDD" id="cd08760">
    <property type="entry name" value="Cyt_b561_FRRS1_like"/>
    <property type="match status" value="1"/>
</dbReference>
<evidence type="ECO:0000256" key="8">
    <source>
        <dbReference type="ARBA" id="ARBA00022989"/>
    </source>
</evidence>
<dbReference type="InterPro" id="IPR045150">
    <property type="entry name" value="CYB561D1/2"/>
</dbReference>
<feature type="compositionally biased region" description="Polar residues" evidence="11">
    <location>
        <begin position="636"/>
        <end position="645"/>
    </location>
</feature>
<dbReference type="GO" id="GO:0140575">
    <property type="term" value="F:transmembrane monodehydroascorbate reductase activity"/>
    <property type="evidence" value="ECO:0007669"/>
    <property type="project" value="InterPro"/>
</dbReference>
<evidence type="ECO:0000259" key="13">
    <source>
        <dbReference type="SMART" id="SM00665"/>
    </source>
</evidence>
<feature type="compositionally biased region" description="Low complexity" evidence="11">
    <location>
        <begin position="569"/>
        <end position="586"/>
    </location>
</feature>
<feature type="region of interest" description="Disordered" evidence="11">
    <location>
        <begin position="473"/>
        <end position="858"/>
    </location>
</feature>
<sequence>MASADTLSAPGSATYASDTMVVGDGTWDFTKNTFLLPNLAGLNFETMRFNGMGNRFATVEQYHQLVTGHGILAVITFLFVVPAAVMYARFRPYGSLIRLHAYLNILAVGLSTVVFVLGWFAVGPNRSLTNPHHGIGLAIYVMILVQIIGGRIVKNIRRKSFRLMLHRWLGRAIAILGIVQIPLGLTLYGSPLFTFVLYAVWMAFLLLVYFILSWRHESNRDREDISYVGPSEAGYTQSGRTSGRTSGRGTGWLGPLVAGAGLWALLRGRKHREMDEEQSTSISQPRSRPPEVVPSQRESASYFEDEKTSGRTSRHEGGVSNWLVALAGFFGARSLIKGARDKREKRRYNDEEYSAVETDTPSRFSRPSRVRKSATDGYTESEFSEDRTELHARPRPHTPLLPGPGHPAPTTVLSGGTEPMTPRASHPRPPITESSYISDYSSYVSPSRRPIDDEESKAGKGILAAIGLGWLAKKMRGDDQTEEERRKMEDERRGGHRGPKYTGDGYSTPTKSNRRRVPPTAPTATTLTYETESSMLEDRPPGTSITGPPMPPLGARRGAPPVPVPVPVSAPGSHSNSQPRSQPHSQPHSHSHSRSQSHSHSRSRSRSKSVITDSVSMPSMPPDPHGVLHPLRPGSGTESYSSAGNGTYRRDDSRRRREAEEAAMAAAASAAGLAAEEEEHRRRDRSQVSSQPVSVKVKYHDDRDRNITLRRITQEEAAAAESQRRGRSDSISTFSESEAPPSRQRYRRDSSSHRTAEEAAAEGLISESMSPPTPVMTGRRGGKDSAYYSGQPGPSGGPLGAPTVSSLETPAASRATWSAITPSPAGPSDSIAPSAADRRRRRRQERRDQRPTDTVDFD</sequence>
<feature type="compositionally biased region" description="Low complexity" evidence="11">
    <location>
        <begin position="687"/>
        <end position="696"/>
    </location>
</feature>
<keyword evidence="15" id="KW-1185">Reference proteome</keyword>
<dbReference type="GO" id="GO:0046872">
    <property type="term" value="F:metal ion binding"/>
    <property type="evidence" value="ECO:0007669"/>
    <property type="project" value="UniProtKB-KW"/>
</dbReference>
<feature type="compositionally biased region" description="Pro residues" evidence="11">
    <location>
        <begin position="397"/>
        <end position="407"/>
    </location>
</feature>